<dbReference type="GO" id="GO:0020037">
    <property type="term" value="F:heme binding"/>
    <property type="evidence" value="ECO:0007669"/>
    <property type="project" value="InterPro"/>
</dbReference>
<proteinExistence type="predicted"/>
<accession>A0A445DC37</accession>
<dbReference type="GO" id="GO:0005506">
    <property type="term" value="F:iron ion binding"/>
    <property type="evidence" value="ECO:0007669"/>
    <property type="project" value="InterPro"/>
</dbReference>
<keyword evidence="8" id="KW-0408">Iron</keyword>
<dbReference type="Gene3D" id="2.60.40.830">
    <property type="entry name" value="Cytochrome f large domain"/>
    <property type="match status" value="1"/>
</dbReference>
<comment type="caution">
    <text evidence="10">The sequence shown here is derived from an EMBL/GenBank/DDBJ whole genome shotgun (WGS) entry which is preliminary data.</text>
</comment>
<feature type="binding site" description="covalent" evidence="8">
    <location>
        <position position="30"/>
    </location>
    <ligand>
        <name>heme</name>
        <dbReference type="ChEBI" id="CHEBI:30413"/>
    </ligand>
</feature>
<keyword evidence="8" id="KW-0479">Metal-binding</keyword>
<comment type="cofactor">
    <cofactor evidence="8">
        <name>heme</name>
        <dbReference type="ChEBI" id="CHEBI:30413"/>
    </cofactor>
    <text evidence="8">Binds 1 heme group covalently.</text>
</comment>
<feature type="domain" description="Cytochrome f large" evidence="9">
    <location>
        <begin position="10"/>
        <end position="94"/>
    </location>
</feature>
<evidence type="ECO:0000256" key="7">
    <source>
        <dbReference type="ARBA" id="ARBA00023136"/>
    </source>
</evidence>
<dbReference type="InterPro" id="IPR024094">
    <property type="entry name" value="Cyt_f_lg_dom"/>
</dbReference>
<dbReference type="GO" id="GO:0009535">
    <property type="term" value="C:chloroplast thylakoid membrane"/>
    <property type="evidence" value="ECO:0007669"/>
    <property type="project" value="TreeGrafter"/>
</dbReference>
<evidence type="ECO:0000313" key="10">
    <source>
        <dbReference type="EMBL" id="RYR60726.1"/>
    </source>
</evidence>
<comment type="subcellular location">
    <subcellularLocation>
        <location evidence="1">Membrane</location>
    </subcellularLocation>
</comment>
<evidence type="ECO:0000256" key="3">
    <source>
        <dbReference type="ARBA" id="ARBA00022640"/>
    </source>
</evidence>
<protein>
    <recommendedName>
        <fullName evidence="9">Cytochrome f large domain-containing protein</fullName>
    </recommendedName>
</protein>
<dbReference type="GO" id="GO:0009055">
    <property type="term" value="F:electron transfer activity"/>
    <property type="evidence" value="ECO:0007669"/>
    <property type="project" value="InterPro"/>
</dbReference>
<dbReference type="EMBL" id="SDMP01000004">
    <property type="protein sequence ID" value="RYR60726.1"/>
    <property type="molecule type" value="Genomic_DNA"/>
</dbReference>
<dbReference type="STRING" id="3818.A0A445DC37"/>
<gene>
    <name evidence="10" type="ORF">Ahy_A04g017782</name>
</gene>
<keyword evidence="6" id="KW-0793">Thylakoid</keyword>
<evidence type="ECO:0000256" key="5">
    <source>
        <dbReference type="ARBA" id="ARBA00022989"/>
    </source>
</evidence>
<evidence type="ECO:0000256" key="4">
    <source>
        <dbReference type="ARBA" id="ARBA00022692"/>
    </source>
</evidence>
<dbReference type="Proteomes" id="UP000289738">
    <property type="component" value="Chromosome A04"/>
</dbReference>
<dbReference type="PRINTS" id="PR00610">
    <property type="entry name" value="CYTOCHROMEF"/>
</dbReference>
<evidence type="ECO:0000259" key="9">
    <source>
        <dbReference type="Pfam" id="PF16639"/>
    </source>
</evidence>
<keyword evidence="4" id="KW-0812">Transmembrane</keyword>
<keyword evidence="2" id="KW-0602">Photosynthesis</keyword>
<evidence type="ECO:0000313" key="11">
    <source>
        <dbReference type="Proteomes" id="UP000289738"/>
    </source>
</evidence>
<feature type="binding site" description="axial binding residue" evidence="8">
    <location>
        <position position="10"/>
    </location>
    <ligand>
        <name>heme</name>
        <dbReference type="ChEBI" id="CHEBI:30413"/>
    </ligand>
    <ligandPart>
        <name>Fe</name>
        <dbReference type="ChEBI" id="CHEBI:18248"/>
    </ligandPart>
</feature>
<keyword evidence="11" id="KW-1185">Reference proteome</keyword>
<reference evidence="10 11" key="1">
    <citation type="submission" date="2019-01" db="EMBL/GenBank/DDBJ databases">
        <title>Sequencing of cultivated peanut Arachis hypogaea provides insights into genome evolution and oil improvement.</title>
        <authorList>
            <person name="Chen X."/>
        </authorList>
    </citation>
    <scope>NUCLEOTIDE SEQUENCE [LARGE SCALE GENOMIC DNA]</scope>
    <source>
        <strain evidence="11">cv. Fuhuasheng</strain>
        <tissue evidence="10">Leaves</tissue>
    </source>
</reference>
<dbReference type="AlphaFoldDB" id="A0A445DC37"/>
<dbReference type="InterPro" id="IPR036826">
    <property type="entry name" value="Cyt_f_lg_dom_sf"/>
</dbReference>
<dbReference type="PANTHER" id="PTHR33288:SF10">
    <property type="entry name" value="CYTOCHROME F"/>
    <property type="match status" value="1"/>
</dbReference>
<keyword evidence="8" id="KW-0349">Heme</keyword>
<feature type="binding site" description="covalent" evidence="8">
    <location>
        <position position="33"/>
    </location>
    <ligand>
        <name>heme</name>
        <dbReference type="ChEBI" id="CHEBI:30413"/>
    </ligand>
</feature>
<dbReference type="PROSITE" id="PS51010">
    <property type="entry name" value="CYTF"/>
    <property type="match status" value="1"/>
</dbReference>
<sequence>MMHSKHSDAYSIFAQQEYENSREAIGRIVCANCHLANKYVDIEVPQTVLLDTVFKAVVRNSYDMQIKQILANGKKGTLNVGAVLIVLKGFKLAP</sequence>
<dbReference type="InterPro" id="IPR002325">
    <property type="entry name" value="Cyt_f"/>
</dbReference>
<dbReference type="SUPFAM" id="SSF49441">
    <property type="entry name" value="Cytochrome f, large domain"/>
    <property type="match status" value="1"/>
</dbReference>
<dbReference type="GO" id="GO:0015979">
    <property type="term" value="P:photosynthesis"/>
    <property type="evidence" value="ECO:0007669"/>
    <property type="project" value="UniProtKB-KW"/>
</dbReference>
<evidence type="ECO:0000256" key="2">
    <source>
        <dbReference type="ARBA" id="ARBA00022531"/>
    </source>
</evidence>
<keyword evidence="3" id="KW-0934">Plastid</keyword>
<name>A0A445DC37_ARAHY</name>
<dbReference type="Pfam" id="PF16639">
    <property type="entry name" value="Apocytochr_F_N"/>
    <property type="match status" value="1"/>
</dbReference>
<keyword evidence="7" id="KW-0472">Membrane</keyword>
<feature type="binding site" description="axial binding residue" evidence="8">
    <location>
        <position position="34"/>
    </location>
    <ligand>
        <name>heme</name>
        <dbReference type="ChEBI" id="CHEBI:30413"/>
    </ligand>
    <ligandPart>
        <name>Fe</name>
        <dbReference type="ChEBI" id="CHEBI:18248"/>
    </ligandPart>
</feature>
<evidence type="ECO:0000256" key="1">
    <source>
        <dbReference type="ARBA" id="ARBA00004370"/>
    </source>
</evidence>
<evidence type="ECO:0000256" key="6">
    <source>
        <dbReference type="ARBA" id="ARBA00023078"/>
    </source>
</evidence>
<keyword evidence="5" id="KW-1133">Transmembrane helix</keyword>
<evidence type="ECO:0000256" key="8">
    <source>
        <dbReference type="PIRSR" id="PIRSR602325-50"/>
    </source>
</evidence>
<organism evidence="10 11">
    <name type="scientific">Arachis hypogaea</name>
    <name type="common">Peanut</name>
    <dbReference type="NCBI Taxonomy" id="3818"/>
    <lineage>
        <taxon>Eukaryota</taxon>
        <taxon>Viridiplantae</taxon>
        <taxon>Streptophyta</taxon>
        <taxon>Embryophyta</taxon>
        <taxon>Tracheophyta</taxon>
        <taxon>Spermatophyta</taxon>
        <taxon>Magnoliopsida</taxon>
        <taxon>eudicotyledons</taxon>
        <taxon>Gunneridae</taxon>
        <taxon>Pentapetalae</taxon>
        <taxon>rosids</taxon>
        <taxon>fabids</taxon>
        <taxon>Fabales</taxon>
        <taxon>Fabaceae</taxon>
        <taxon>Papilionoideae</taxon>
        <taxon>50 kb inversion clade</taxon>
        <taxon>dalbergioids sensu lato</taxon>
        <taxon>Dalbergieae</taxon>
        <taxon>Pterocarpus clade</taxon>
        <taxon>Arachis</taxon>
    </lineage>
</organism>
<dbReference type="PANTHER" id="PTHR33288">
    <property type="match status" value="1"/>
</dbReference>